<protein>
    <submittedName>
        <fullName evidence="2">Fungal protein</fullName>
    </submittedName>
</protein>
<dbReference type="eggNOG" id="ENOG502QRMC">
    <property type="taxonomic scope" value="Eukaryota"/>
</dbReference>
<dbReference type="SMART" id="SM01132">
    <property type="entry name" value="DIL"/>
    <property type="match status" value="1"/>
</dbReference>
<dbReference type="InterPro" id="IPR002710">
    <property type="entry name" value="Dilute_dom"/>
</dbReference>
<dbReference type="EMBL" id="KE503206">
    <property type="protein sequence ID" value="EPX73768.1"/>
    <property type="molecule type" value="Genomic_DNA"/>
</dbReference>
<dbReference type="InterPro" id="IPR037986">
    <property type="entry name" value="Myo5p-like_CBD_DIL"/>
</dbReference>
<dbReference type="GeneID" id="25031960"/>
<dbReference type="AlphaFoldDB" id="S9Q233"/>
<dbReference type="OrthoDB" id="426293at2759"/>
<dbReference type="InterPro" id="IPR052072">
    <property type="entry name" value="Vascular_dev_regulator"/>
</dbReference>
<organism evidence="2 3">
    <name type="scientific">Schizosaccharomyces octosporus (strain yFS286)</name>
    <name type="common">Fission yeast</name>
    <name type="synonym">Octosporomyces octosporus</name>
    <dbReference type="NCBI Taxonomy" id="483514"/>
    <lineage>
        <taxon>Eukaryota</taxon>
        <taxon>Fungi</taxon>
        <taxon>Dikarya</taxon>
        <taxon>Ascomycota</taxon>
        <taxon>Taphrinomycotina</taxon>
        <taxon>Schizosaccharomycetes</taxon>
        <taxon>Schizosaccharomycetales</taxon>
        <taxon>Schizosaccharomycetaceae</taxon>
        <taxon>Schizosaccharomyces</taxon>
    </lineage>
</organism>
<reference evidence="2 3" key="1">
    <citation type="journal article" date="2011" name="Science">
        <title>Comparative functional genomics of the fission yeasts.</title>
        <authorList>
            <person name="Rhind N."/>
            <person name="Chen Z."/>
            <person name="Yassour M."/>
            <person name="Thompson D.A."/>
            <person name="Haas B.J."/>
            <person name="Habib N."/>
            <person name="Wapinski I."/>
            <person name="Roy S."/>
            <person name="Lin M.F."/>
            <person name="Heiman D.I."/>
            <person name="Young S.K."/>
            <person name="Furuya K."/>
            <person name="Guo Y."/>
            <person name="Pidoux A."/>
            <person name="Chen H.M."/>
            <person name="Robbertse B."/>
            <person name="Goldberg J.M."/>
            <person name="Aoki K."/>
            <person name="Bayne E.H."/>
            <person name="Berlin A.M."/>
            <person name="Desjardins C.A."/>
            <person name="Dobbs E."/>
            <person name="Dukaj L."/>
            <person name="Fan L."/>
            <person name="FitzGerald M.G."/>
            <person name="French C."/>
            <person name="Gujja S."/>
            <person name="Hansen K."/>
            <person name="Keifenheim D."/>
            <person name="Levin J.Z."/>
            <person name="Mosher R.A."/>
            <person name="Mueller C.A."/>
            <person name="Pfiffner J."/>
            <person name="Priest M."/>
            <person name="Russ C."/>
            <person name="Smialowska A."/>
            <person name="Swoboda P."/>
            <person name="Sykes S.M."/>
            <person name="Vaughn M."/>
            <person name="Vengrova S."/>
            <person name="Yoder R."/>
            <person name="Zeng Q."/>
            <person name="Allshire R."/>
            <person name="Baulcombe D."/>
            <person name="Birren B.W."/>
            <person name="Brown W."/>
            <person name="Ekwall K."/>
            <person name="Kellis M."/>
            <person name="Leatherwood J."/>
            <person name="Levin H."/>
            <person name="Margalit H."/>
            <person name="Martienssen R."/>
            <person name="Nieduszynski C.A."/>
            <person name="Spatafora J.W."/>
            <person name="Friedman N."/>
            <person name="Dalgaard J.Z."/>
            <person name="Baumann P."/>
            <person name="Niki H."/>
            <person name="Regev A."/>
            <person name="Nusbaum C."/>
        </authorList>
    </citation>
    <scope>NUCLEOTIDE SEQUENCE [LARGE SCALE GENOMIC DNA]</scope>
    <source>
        <strain evidence="3">yFS286</strain>
    </source>
</reference>
<dbReference type="VEuPathDB" id="FungiDB:SOCG_02986"/>
<feature type="domain" description="Dilute" evidence="1">
    <location>
        <begin position="174"/>
        <end position="457"/>
    </location>
</feature>
<dbReference type="HOGENOM" id="CLU_491033_0_0_1"/>
<dbReference type="PANTHER" id="PTHR16027:SF6">
    <property type="entry name" value="DILUTE DOMAIN-CONTAINING PROTEIN"/>
    <property type="match status" value="1"/>
</dbReference>
<dbReference type="PANTHER" id="PTHR16027">
    <property type="entry name" value="DILUTE DOMAIN-CONTAINING PROTEIN YPR089W"/>
    <property type="match status" value="1"/>
</dbReference>
<gene>
    <name evidence="2" type="ORF">SOCG_02986</name>
</gene>
<dbReference type="PROSITE" id="PS51126">
    <property type="entry name" value="DILUTE"/>
    <property type="match status" value="1"/>
</dbReference>
<dbReference type="Pfam" id="PF01843">
    <property type="entry name" value="DIL"/>
    <property type="match status" value="1"/>
</dbReference>
<sequence>MDELNDDALFNGRTGTNFERNEEKVLPDLPHSRLKSSNYNMENEIFNTVGIWNNDSPNGMQGSFQKDSGPENKGSGLELDLGNIMLETHNLDPTKWNTERYSQDGAGVNDNSYDWQYFVFDEREIGSMLRLFVQEFRPDRPSMRLAPAKLFYLASRFAYTYMPKSKNIGHDLLTGFLDSVHQVIQTNTEDMVLCVMWLANVCLLEFYLQRDTRLEELTGQIQQECNQLISEIYCLVCKDAIRRMEENLEEGMLKYTGIQGLDSILHSRSWNFLRRRNTYDHLSPRSTPSASPRSITKIIASTLHLLEVFYVHPLLRIQCIEQLYRWLGVRLFNRVVSTKKYHSRAAAMEIRFNVSSLEEWSQTNSVKLRKPIDYPGEDFRVSLTPHLTSLTQLLQWLQCLYRLSEENEPEPLQETLESLDALNPRQLYTVAKSYQPNSSETKVSRTFLKRLEVYQREELRKTLETPQDDGIVNEFELTKDETQLQTLNLPTKAQLANAYSSISSGNAFNNDRKILFQPHVSNDIIDRLEENGISMDRAEIPTSVFEDELAKREWRPDQEVEELMGA</sequence>
<proteinExistence type="predicted"/>
<evidence type="ECO:0000313" key="2">
    <source>
        <dbReference type="EMBL" id="EPX73768.1"/>
    </source>
</evidence>
<keyword evidence="3" id="KW-1185">Reference proteome</keyword>
<dbReference type="GO" id="GO:0051020">
    <property type="term" value="F:GTPase binding"/>
    <property type="evidence" value="ECO:0007669"/>
    <property type="project" value="TreeGrafter"/>
</dbReference>
<dbReference type="CDD" id="cd15473">
    <property type="entry name" value="Myo5p-like_CBD_DIL_ANK"/>
    <property type="match status" value="1"/>
</dbReference>
<evidence type="ECO:0000313" key="3">
    <source>
        <dbReference type="Proteomes" id="UP000016088"/>
    </source>
</evidence>
<dbReference type="OMA" id="WLQCLYR"/>
<dbReference type="RefSeq" id="XP_013016930.1">
    <property type="nucleotide sequence ID" value="XM_013161476.1"/>
</dbReference>
<evidence type="ECO:0000259" key="1">
    <source>
        <dbReference type="PROSITE" id="PS51126"/>
    </source>
</evidence>
<dbReference type="Proteomes" id="UP000016088">
    <property type="component" value="Unassembled WGS sequence"/>
</dbReference>
<name>S9Q233_SCHOY</name>
<accession>S9Q233</accession>